<feature type="compositionally biased region" description="Basic and acidic residues" evidence="1">
    <location>
        <begin position="1"/>
        <end position="10"/>
    </location>
</feature>
<feature type="region of interest" description="Disordered" evidence="1">
    <location>
        <begin position="1"/>
        <end position="30"/>
    </location>
</feature>
<dbReference type="AlphaFoldDB" id="A0A366LXT3"/>
<dbReference type="Pfam" id="PF02467">
    <property type="entry name" value="Whib"/>
    <property type="match status" value="1"/>
</dbReference>
<dbReference type="EMBL" id="QMEY01000008">
    <property type="protein sequence ID" value="RBQ18363.1"/>
    <property type="molecule type" value="Genomic_DNA"/>
</dbReference>
<sequence length="147" mass="16052">MPLPDLRKDIGAAPIRQDTKPLRSPCTHHRATRSATIMATDPIPVSTGKVMLHPALLSPGQRRKAFRAKGTIPSVECWVDPELHTGPCRAESPEERAAREDVARDLCGSCPARRLCADYARRACPDSGVWAGMTPDEIHRVPEAQVA</sequence>
<dbReference type="InterPro" id="IPR034768">
    <property type="entry name" value="4FE4S_WBL"/>
</dbReference>
<keyword evidence="4" id="KW-1185">Reference proteome</keyword>
<name>A0A366LXT3_9ACTN</name>
<comment type="caution">
    <text evidence="3">The sequence shown here is derived from an EMBL/GenBank/DDBJ whole genome shotgun (WGS) entry which is preliminary data.</text>
</comment>
<proteinExistence type="predicted"/>
<accession>A0A366LXT3</accession>
<dbReference type="Proteomes" id="UP000253303">
    <property type="component" value="Unassembled WGS sequence"/>
</dbReference>
<reference evidence="3 4" key="1">
    <citation type="submission" date="2018-06" db="EMBL/GenBank/DDBJ databases">
        <title>Sphaerisporangium craniellae sp. nov., isolated from a marine sponge in the South China Sea.</title>
        <authorList>
            <person name="Li L."/>
        </authorList>
    </citation>
    <scope>NUCLEOTIDE SEQUENCE [LARGE SCALE GENOMIC DNA]</scope>
    <source>
        <strain evidence="3 4">LHW63015</strain>
    </source>
</reference>
<evidence type="ECO:0000313" key="4">
    <source>
        <dbReference type="Proteomes" id="UP000253303"/>
    </source>
</evidence>
<feature type="domain" description="4Fe-4S Wbl-type" evidence="2">
    <location>
        <begin position="76"/>
        <end position="140"/>
    </location>
</feature>
<protein>
    <recommendedName>
        <fullName evidence="2">4Fe-4S Wbl-type domain-containing protein</fullName>
    </recommendedName>
</protein>
<organism evidence="3 4">
    <name type="scientific">Spongiactinospora rosea</name>
    <dbReference type="NCBI Taxonomy" id="2248750"/>
    <lineage>
        <taxon>Bacteria</taxon>
        <taxon>Bacillati</taxon>
        <taxon>Actinomycetota</taxon>
        <taxon>Actinomycetes</taxon>
        <taxon>Streptosporangiales</taxon>
        <taxon>Streptosporangiaceae</taxon>
        <taxon>Spongiactinospora</taxon>
    </lineage>
</organism>
<evidence type="ECO:0000259" key="2">
    <source>
        <dbReference type="PROSITE" id="PS51674"/>
    </source>
</evidence>
<evidence type="ECO:0000313" key="3">
    <source>
        <dbReference type="EMBL" id="RBQ18363.1"/>
    </source>
</evidence>
<dbReference type="PROSITE" id="PS51674">
    <property type="entry name" value="4FE4S_WBL"/>
    <property type="match status" value="1"/>
</dbReference>
<gene>
    <name evidence="3" type="ORF">DP939_21090</name>
</gene>
<evidence type="ECO:0000256" key="1">
    <source>
        <dbReference type="SAM" id="MobiDB-lite"/>
    </source>
</evidence>